<reference evidence="6 7" key="1">
    <citation type="journal article" date="2021" name="G3 (Bethesda)">
        <title>Improved contiguity of the threespine stickleback genome using long-read sequencing.</title>
        <authorList>
            <person name="Nath S."/>
            <person name="Shaw D.E."/>
            <person name="White M.A."/>
        </authorList>
    </citation>
    <scope>NUCLEOTIDE SEQUENCE [LARGE SCALE GENOMIC DNA]</scope>
    <source>
        <strain evidence="6 7">Lake Benthic</strain>
    </source>
</reference>
<keyword evidence="3" id="KW-0539">Nucleus</keyword>
<dbReference type="InterPro" id="IPR033467">
    <property type="entry name" value="Tesmin/TSO1-like_CXC"/>
</dbReference>
<evidence type="ECO:0000256" key="1">
    <source>
        <dbReference type="ARBA" id="ARBA00004123"/>
    </source>
</evidence>
<dbReference type="GO" id="GO:0005634">
    <property type="term" value="C:nucleus"/>
    <property type="evidence" value="ECO:0007669"/>
    <property type="project" value="UniProtKB-SubCell"/>
</dbReference>
<proteinExistence type="inferred from homology"/>
<protein>
    <recommendedName>
        <fullName evidence="5">CRC domain-containing protein</fullName>
    </recommendedName>
</protein>
<feature type="region of interest" description="Disordered" evidence="4">
    <location>
        <begin position="1"/>
        <end position="54"/>
    </location>
</feature>
<dbReference type="GeneID" id="120812421"/>
<dbReference type="SMART" id="SM01114">
    <property type="entry name" value="CXC"/>
    <property type="match status" value="2"/>
</dbReference>
<dbReference type="Proteomes" id="UP000007635">
    <property type="component" value="Chromosome Y"/>
</dbReference>
<dbReference type="Ensembl" id="ENSGACT00000083829.1">
    <property type="protein sequence ID" value="ENSGACP00000065688.1"/>
    <property type="gene ID" value="ENSGACG00000028705.1"/>
</dbReference>
<feature type="domain" description="CRC" evidence="5">
    <location>
        <begin position="183"/>
        <end position="291"/>
    </location>
</feature>
<dbReference type="GO" id="GO:0006355">
    <property type="term" value="P:regulation of DNA-templated transcription"/>
    <property type="evidence" value="ECO:0007669"/>
    <property type="project" value="TreeGrafter"/>
</dbReference>
<dbReference type="InterPro" id="IPR028307">
    <property type="entry name" value="Lin-54_fam"/>
</dbReference>
<organism evidence="6 7">
    <name type="scientific">Gasterosteus aculeatus aculeatus</name>
    <name type="common">three-spined stickleback</name>
    <dbReference type="NCBI Taxonomy" id="481459"/>
    <lineage>
        <taxon>Eukaryota</taxon>
        <taxon>Metazoa</taxon>
        <taxon>Chordata</taxon>
        <taxon>Craniata</taxon>
        <taxon>Vertebrata</taxon>
        <taxon>Euteleostomi</taxon>
        <taxon>Actinopterygii</taxon>
        <taxon>Neopterygii</taxon>
        <taxon>Teleostei</taxon>
        <taxon>Neoteleostei</taxon>
        <taxon>Acanthomorphata</taxon>
        <taxon>Eupercaria</taxon>
        <taxon>Perciformes</taxon>
        <taxon>Cottioidei</taxon>
        <taxon>Gasterosteales</taxon>
        <taxon>Gasterosteidae</taxon>
        <taxon>Gasterosteus</taxon>
    </lineage>
</organism>
<dbReference type="InterPro" id="IPR005172">
    <property type="entry name" value="CRC"/>
</dbReference>
<accession>A0AAQ4RRY1</accession>
<evidence type="ECO:0000313" key="7">
    <source>
        <dbReference type="Proteomes" id="UP000007635"/>
    </source>
</evidence>
<evidence type="ECO:0000313" key="6">
    <source>
        <dbReference type="Ensembl" id="ENSGACP00000065688.1"/>
    </source>
</evidence>
<reference evidence="6" key="2">
    <citation type="submission" date="2025-08" db="UniProtKB">
        <authorList>
            <consortium name="Ensembl"/>
        </authorList>
    </citation>
    <scope>IDENTIFICATION</scope>
</reference>
<keyword evidence="7" id="KW-1185">Reference proteome</keyword>
<evidence type="ECO:0000256" key="3">
    <source>
        <dbReference type="ARBA" id="ARBA00023242"/>
    </source>
</evidence>
<evidence type="ECO:0000256" key="2">
    <source>
        <dbReference type="ARBA" id="ARBA00007267"/>
    </source>
</evidence>
<dbReference type="Pfam" id="PF03638">
    <property type="entry name" value="TCR"/>
    <property type="match status" value="2"/>
</dbReference>
<comment type="similarity">
    <text evidence="2">Belongs to the lin-54 family.</text>
</comment>
<dbReference type="AlphaFoldDB" id="A0AAQ4RRY1"/>
<dbReference type="RefSeq" id="XP_040024281.1">
    <property type="nucleotide sequence ID" value="XM_040168347.1"/>
</dbReference>
<sequence>MAGLDSAHSKPGSSNACSPPDDRSVPAWTASPSDAGLPEVLSPPPHPHQEAVQPGALDSGTLRFHCPYQLTYSGFLQEPQPSQYHLLTAPAPGPWFQEGMTEFTSHVTQPGFCDAAGDGGGLLLNPCEQMPVFHTLTSTQRKDMRALGIPSQQTRCSLYEENRDEPPQAPPARSAGTLCEIKSRKPCHCTRSQCLKLYCECFSNGVMCRNCDCSNCHNDAEHEAKRLQAIMSCLGRNPDAFRSKTTGGMKAGDKGCCCKRSGCLKNYCECYEANIMCTSSCKCLGCRNYEEASDVAPREKNADVGSRKGLARPACALRSPESVITAAVVEAVCGCLLARAEEAEGEARGGVQGELQGELRVLEEFGHCLAQIVQAAFKSDEH</sequence>
<dbReference type="GeneTree" id="ENSGT00940000168375"/>
<dbReference type="PANTHER" id="PTHR12446">
    <property type="entry name" value="TESMIN/TSO1-RELATED"/>
    <property type="match status" value="1"/>
</dbReference>
<dbReference type="PANTHER" id="PTHR12446:SF34">
    <property type="entry name" value="PROTEIN LIN-54 HOMOLOG"/>
    <property type="match status" value="1"/>
</dbReference>
<evidence type="ECO:0000259" key="5">
    <source>
        <dbReference type="PROSITE" id="PS51634"/>
    </source>
</evidence>
<reference evidence="6" key="3">
    <citation type="submission" date="2025-09" db="UniProtKB">
        <authorList>
            <consortium name="Ensembl"/>
        </authorList>
    </citation>
    <scope>IDENTIFICATION</scope>
</reference>
<comment type="subcellular location">
    <subcellularLocation>
        <location evidence="1">Nucleus</location>
    </subcellularLocation>
</comment>
<evidence type="ECO:0000256" key="4">
    <source>
        <dbReference type="SAM" id="MobiDB-lite"/>
    </source>
</evidence>
<dbReference type="PROSITE" id="PS51634">
    <property type="entry name" value="CRC"/>
    <property type="match status" value="1"/>
</dbReference>
<name>A0AAQ4RRY1_GASAC</name>